<dbReference type="KEGG" id="tnl:113499083"/>
<keyword evidence="12" id="KW-1015">Disulfide bond</keyword>
<evidence type="ECO:0000256" key="1">
    <source>
        <dbReference type="ARBA" id="ARBA00001231"/>
    </source>
</evidence>
<feature type="domain" description="Glycoside hydrolase family 20 catalytic" evidence="14">
    <location>
        <begin position="190"/>
        <end position="504"/>
    </location>
</feature>
<evidence type="ECO:0000259" key="14">
    <source>
        <dbReference type="Pfam" id="PF00728"/>
    </source>
</evidence>
<evidence type="ECO:0000256" key="12">
    <source>
        <dbReference type="PIRSR" id="PIRSR001093-2"/>
    </source>
</evidence>
<evidence type="ECO:0000256" key="9">
    <source>
        <dbReference type="ARBA" id="ARBA00023326"/>
    </source>
</evidence>
<evidence type="ECO:0000259" key="15">
    <source>
        <dbReference type="Pfam" id="PF14845"/>
    </source>
</evidence>
<keyword evidence="3" id="KW-0732">Signal</keyword>
<evidence type="ECO:0000256" key="13">
    <source>
        <dbReference type="SAM" id="Phobius"/>
    </source>
</evidence>
<dbReference type="AlphaFoldDB" id="A0A7E5W3X3"/>
<feature type="active site" description="Proton donor" evidence="11">
    <location>
        <position position="343"/>
    </location>
</feature>
<organism evidence="16 17">
    <name type="scientific">Trichoplusia ni</name>
    <name type="common">Cabbage looper</name>
    <dbReference type="NCBI Taxonomy" id="7111"/>
    <lineage>
        <taxon>Eukaryota</taxon>
        <taxon>Metazoa</taxon>
        <taxon>Ecdysozoa</taxon>
        <taxon>Arthropoda</taxon>
        <taxon>Hexapoda</taxon>
        <taxon>Insecta</taxon>
        <taxon>Pterygota</taxon>
        <taxon>Neoptera</taxon>
        <taxon>Endopterygota</taxon>
        <taxon>Lepidoptera</taxon>
        <taxon>Glossata</taxon>
        <taxon>Ditrysia</taxon>
        <taxon>Noctuoidea</taxon>
        <taxon>Noctuidae</taxon>
        <taxon>Plusiinae</taxon>
        <taxon>Trichoplusia</taxon>
    </lineage>
</organism>
<dbReference type="GO" id="GO:0004563">
    <property type="term" value="F:beta-N-acetylhexosaminidase activity"/>
    <property type="evidence" value="ECO:0007669"/>
    <property type="project" value="UniProtKB-EC"/>
</dbReference>
<reference evidence="17 18" key="1">
    <citation type="submission" date="2025-04" db="UniProtKB">
        <authorList>
            <consortium name="RefSeq"/>
        </authorList>
    </citation>
    <scope>IDENTIFICATION</scope>
</reference>
<dbReference type="Proteomes" id="UP000322000">
    <property type="component" value="Chromosome 11"/>
</dbReference>
<sequence>MAFDLSAMLRHLILFNALCVIFVASFTVIKPGPQYPPTKGKVWPKPQQQTEEDAYYKYSTSFSFEETGQTCDILKAAIDRYNNVLRRTHLILSKYSTDLLNQATDLSLDTNFKGEVRKLQINLKYPCERYPHLDMDEKYSLNVSAVSTLDSDSIWGVLRGLETFVQMFYMSDDYNDLLIYGTQIVDFPKYSHRGLLIDTSRHYLSLATIFKTLDAMEMNKMNVLHWHIVDDQSFPYQSKKFPALSKAAFHPKLIYTADNIQEIINYATFRGIRVMPEFDVPGHTSSWGIAFPNILTQCYRGNNVVGLGPMDPTKNATYEVINDLFQEIQERFPDKYLHVGGDEVEMGCWASNPEINKFMEDHGMRGTNELHSYFMSKIIPLLGETSKPIVWQEVFDESVVLPNGTIVQVWKNREAYEMANILKAGHKVIYSASWYLDHVNGGGDWSKFYSSDPRSKVSAYYPELNIENIVGGEACMWGEVVNDSNMISRVWPRASAVAEILWSGSDDKDNYFYYVRELSDISCRLEEHVCRMNQRGVKAQPASGPGFCATDNN</sequence>
<dbReference type="OrthoDB" id="428480at2759"/>
<dbReference type="Pfam" id="PF14845">
    <property type="entry name" value="Glycohydro_20b2"/>
    <property type="match status" value="1"/>
</dbReference>
<dbReference type="GO" id="GO:0016020">
    <property type="term" value="C:membrane"/>
    <property type="evidence" value="ECO:0007669"/>
    <property type="project" value="TreeGrafter"/>
</dbReference>
<keyword evidence="9" id="KW-0624">Polysaccharide degradation</keyword>
<dbReference type="PANTHER" id="PTHR22600">
    <property type="entry name" value="BETA-HEXOSAMINIDASE"/>
    <property type="match status" value="1"/>
</dbReference>
<evidence type="ECO:0000256" key="7">
    <source>
        <dbReference type="ARBA" id="ARBA00023277"/>
    </source>
</evidence>
<keyword evidence="8 10" id="KW-0326">Glycosidase</keyword>
<dbReference type="SUPFAM" id="SSF51445">
    <property type="entry name" value="(Trans)glycosidases"/>
    <property type="match status" value="1"/>
</dbReference>
<evidence type="ECO:0000256" key="4">
    <source>
        <dbReference type="ARBA" id="ARBA00022801"/>
    </source>
</evidence>
<dbReference type="GO" id="GO:0005764">
    <property type="term" value="C:lysosome"/>
    <property type="evidence" value="ECO:0007669"/>
    <property type="project" value="TreeGrafter"/>
</dbReference>
<evidence type="ECO:0000313" key="18">
    <source>
        <dbReference type="RefSeq" id="XP_026735228.1"/>
    </source>
</evidence>
<protein>
    <recommendedName>
        <fullName evidence="10">Beta-hexosaminidase</fullName>
        <ecNumber evidence="10">3.2.1.52</ecNumber>
    </recommendedName>
</protein>
<dbReference type="InterPro" id="IPR015883">
    <property type="entry name" value="Glyco_hydro_20_cat"/>
</dbReference>
<keyword evidence="7" id="KW-0119">Carbohydrate metabolism</keyword>
<gene>
    <name evidence="17 18" type="primary">LOC113499083</name>
</gene>
<evidence type="ECO:0000256" key="11">
    <source>
        <dbReference type="PIRSR" id="PIRSR001093-1"/>
    </source>
</evidence>
<keyword evidence="13" id="KW-0472">Membrane</keyword>
<feature type="disulfide bond" evidence="12">
    <location>
        <begin position="71"/>
        <end position="127"/>
    </location>
</feature>
<evidence type="ECO:0000256" key="8">
    <source>
        <dbReference type="ARBA" id="ARBA00023295"/>
    </source>
</evidence>
<dbReference type="PIRSF" id="PIRSF001093">
    <property type="entry name" value="B-hxosamndse_ab_euk"/>
    <property type="match status" value="1"/>
</dbReference>
<evidence type="ECO:0000313" key="16">
    <source>
        <dbReference type="Proteomes" id="UP000322000"/>
    </source>
</evidence>
<accession>A0A7E5W3X3</accession>
<evidence type="ECO:0000256" key="5">
    <source>
        <dbReference type="ARBA" id="ARBA00023024"/>
    </source>
</evidence>
<feature type="disulfide bond" evidence="12">
    <location>
        <begin position="530"/>
        <end position="548"/>
    </location>
</feature>
<name>A0A7E5W3X3_TRINI</name>
<keyword evidence="13" id="KW-1133">Transmembrane helix</keyword>
<dbReference type="GO" id="GO:0006032">
    <property type="term" value="P:chitin catabolic process"/>
    <property type="evidence" value="ECO:0007669"/>
    <property type="project" value="UniProtKB-KW"/>
</dbReference>
<comment type="catalytic activity">
    <reaction evidence="1 10">
        <text>Hydrolysis of terminal non-reducing N-acetyl-D-hexosamine residues in N-acetyl-beta-D-hexosaminides.</text>
        <dbReference type="EC" id="3.2.1.52"/>
    </reaction>
</comment>
<keyword evidence="4 10" id="KW-0378">Hydrolase</keyword>
<dbReference type="CDD" id="cd06562">
    <property type="entry name" value="GH20_HexA_HexB-like"/>
    <property type="match status" value="1"/>
</dbReference>
<dbReference type="Gene3D" id="3.30.379.10">
    <property type="entry name" value="Chitobiase/beta-hexosaminidase domain 2-like"/>
    <property type="match status" value="1"/>
</dbReference>
<feature type="domain" description="Beta-hexosaminidase eukaryotic type N-terminal" evidence="15">
    <location>
        <begin position="42"/>
        <end position="167"/>
    </location>
</feature>
<comment type="similarity">
    <text evidence="2 10">Belongs to the glycosyl hydrolase 20 family.</text>
</comment>
<dbReference type="InterPro" id="IPR025705">
    <property type="entry name" value="Beta_hexosaminidase_sua/sub"/>
</dbReference>
<keyword evidence="6" id="KW-0325">Glycoprotein</keyword>
<dbReference type="PRINTS" id="PR00738">
    <property type="entry name" value="GLHYDRLASE20"/>
</dbReference>
<dbReference type="InterPro" id="IPR029018">
    <property type="entry name" value="Hex-like_dom2"/>
</dbReference>
<evidence type="ECO:0000313" key="17">
    <source>
        <dbReference type="RefSeq" id="XP_026735227.1"/>
    </source>
</evidence>
<dbReference type="Gene3D" id="3.20.20.80">
    <property type="entry name" value="Glycosidases"/>
    <property type="match status" value="1"/>
</dbReference>
<dbReference type="PANTHER" id="PTHR22600:SF21">
    <property type="entry name" value="BETA-HEXOSAMINIDASE A"/>
    <property type="match status" value="1"/>
</dbReference>
<feature type="transmembrane region" description="Helical" evidence="13">
    <location>
        <begin position="12"/>
        <end position="29"/>
    </location>
</feature>
<evidence type="ECO:0000256" key="2">
    <source>
        <dbReference type="ARBA" id="ARBA00006285"/>
    </source>
</evidence>
<feature type="disulfide bond" evidence="12">
    <location>
        <begin position="298"/>
        <end position="348"/>
    </location>
</feature>
<dbReference type="GO" id="GO:0006689">
    <property type="term" value="P:ganglioside catabolic process"/>
    <property type="evidence" value="ECO:0007669"/>
    <property type="project" value="TreeGrafter"/>
</dbReference>
<dbReference type="Pfam" id="PF00728">
    <property type="entry name" value="Glyco_hydro_20"/>
    <property type="match status" value="1"/>
</dbReference>
<dbReference type="EC" id="3.2.1.52" evidence="10"/>
<dbReference type="RefSeq" id="XP_026735227.1">
    <property type="nucleotide sequence ID" value="XM_026879426.1"/>
</dbReference>
<keyword evidence="16" id="KW-1185">Reference proteome</keyword>
<dbReference type="FunFam" id="3.20.20.80:FF:000063">
    <property type="entry name" value="Beta-hexosaminidase"/>
    <property type="match status" value="1"/>
</dbReference>
<evidence type="ECO:0000256" key="10">
    <source>
        <dbReference type="PIRNR" id="PIRNR001093"/>
    </source>
</evidence>
<dbReference type="RefSeq" id="XP_026735228.1">
    <property type="nucleotide sequence ID" value="XM_026879427.1"/>
</dbReference>
<proteinExistence type="inferred from homology"/>
<keyword evidence="13" id="KW-0812">Transmembrane</keyword>
<evidence type="ECO:0000256" key="3">
    <source>
        <dbReference type="ARBA" id="ARBA00022729"/>
    </source>
</evidence>
<dbReference type="GO" id="GO:0030203">
    <property type="term" value="P:glycosaminoglycan metabolic process"/>
    <property type="evidence" value="ECO:0007669"/>
    <property type="project" value="TreeGrafter"/>
</dbReference>
<dbReference type="GeneID" id="113499083"/>
<keyword evidence="5" id="KW-0146">Chitin degradation</keyword>
<dbReference type="InterPro" id="IPR029019">
    <property type="entry name" value="HEX_eukaryotic_N"/>
</dbReference>
<dbReference type="GO" id="GO:0000272">
    <property type="term" value="P:polysaccharide catabolic process"/>
    <property type="evidence" value="ECO:0007669"/>
    <property type="project" value="UniProtKB-KW"/>
</dbReference>
<evidence type="ECO:0000256" key="6">
    <source>
        <dbReference type="ARBA" id="ARBA00023180"/>
    </source>
</evidence>
<dbReference type="SUPFAM" id="SSF55545">
    <property type="entry name" value="beta-N-acetylhexosaminidase-like domain"/>
    <property type="match status" value="1"/>
</dbReference>
<dbReference type="InterPro" id="IPR017853">
    <property type="entry name" value="GH"/>
</dbReference>